<proteinExistence type="predicted"/>
<dbReference type="InterPro" id="IPR001214">
    <property type="entry name" value="SET_dom"/>
</dbReference>
<dbReference type="GO" id="GO:0005634">
    <property type="term" value="C:nucleus"/>
    <property type="evidence" value="ECO:0007669"/>
    <property type="project" value="UniProtKB-SubCell"/>
</dbReference>
<dbReference type="AlphaFoldDB" id="A0A8C5H6Q0"/>
<keyword evidence="6" id="KW-0539">Nucleus</keyword>
<dbReference type="GO" id="GO:0016279">
    <property type="term" value="F:protein-lysine N-methyltransferase activity"/>
    <property type="evidence" value="ECO:0007669"/>
    <property type="project" value="InterPro"/>
</dbReference>
<dbReference type="Gene3D" id="3.90.1420.10">
    <property type="entry name" value="Rubisco LSMT, substrate-binding domain"/>
    <property type="match status" value="1"/>
</dbReference>
<keyword evidence="3" id="KW-0489">Methyltransferase</keyword>
<dbReference type="Ensembl" id="ENSGWIT00000043454.1">
    <property type="protein sequence ID" value="ENSGWIP00000039980.1"/>
    <property type="gene ID" value="ENSGWIG00000020243.1"/>
</dbReference>
<protein>
    <recommendedName>
        <fullName evidence="2">N-lysine methyltransferase SETD6</fullName>
    </recommendedName>
    <alternativeName>
        <fullName evidence="8">N-lysine methyltransferase setd6</fullName>
    </alternativeName>
    <alternativeName>
        <fullName evidence="7">SET domain-containing protein 6</fullName>
    </alternativeName>
</protein>
<dbReference type="InterPro" id="IPR011383">
    <property type="entry name" value="N-lys_methylase_SETD6"/>
</dbReference>
<dbReference type="PANTHER" id="PTHR13271">
    <property type="entry name" value="UNCHARACTERIZED PUTATIVE METHYLTRANSFERASE"/>
    <property type="match status" value="1"/>
</dbReference>
<evidence type="ECO:0000256" key="7">
    <source>
        <dbReference type="ARBA" id="ARBA00030096"/>
    </source>
</evidence>
<feature type="domain" description="SET" evidence="10">
    <location>
        <begin position="33"/>
        <end position="235"/>
    </location>
</feature>
<keyword evidence="4" id="KW-0808">Transferase</keyword>
<dbReference type="PROSITE" id="PS50280">
    <property type="entry name" value="SET"/>
    <property type="match status" value="1"/>
</dbReference>
<keyword evidence="5" id="KW-0949">S-adenosyl-L-methionine</keyword>
<gene>
    <name evidence="11" type="primary">setd6</name>
</gene>
<dbReference type="Pfam" id="PF09273">
    <property type="entry name" value="Rubis-subs-bind"/>
    <property type="match status" value="1"/>
</dbReference>
<dbReference type="Pfam" id="PF00856">
    <property type="entry name" value="SET"/>
    <property type="match status" value="1"/>
</dbReference>
<evidence type="ECO:0000256" key="5">
    <source>
        <dbReference type="ARBA" id="ARBA00022691"/>
    </source>
</evidence>
<dbReference type="FunFam" id="3.90.1410.10:FF:000018">
    <property type="entry name" value="N-lysine methyltransferase SETD6 isoform X2"/>
    <property type="match status" value="1"/>
</dbReference>
<evidence type="ECO:0000256" key="9">
    <source>
        <dbReference type="SAM" id="MobiDB-lite"/>
    </source>
</evidence>
<feature type="compositionally biased region" description="Acidic residues" evidence="9">
    <location>
        <begin position="172"/>
        <end position="187"/>
    </location>
</feature>
<reference evidence="11" key="3">
    <citation type="submission" date="2025-09" db="UniProtKB">
        <authorList>
            <consortium name="Ensembl"/>
        </authorList>
    </citation>
    <scope>IDENTIFICATION</scope>
</reference>
<reference evidence="11" key="2">
    <citation type="submission" date="2025-08" db="UniProtKB">
        <authorList>
            <consortium name="Ensembl"/>
        </authorList>
    </citation>
    <scope>IDENTIFICATION</scope>
</reference>
<feature type="region of interest" description="Disordered" evidence="9">
    <location>
        <begin position="170"/>
        <end position="190"/>
    </location>
</feature>
<dbReference type="SUPFAM" id="SSF81822">
    <property type="entry name" value="RuBisCo LSMT C-terminal, substrate-binding domain"/>
    <property type="match status" value="1"/>
</dbReference>
<dbReference type="CDD" id="cd19178">
    <property type="entry name" value="SET_SETD6"/>
    <property type="match status" value="1"/>
</dbReference>
<evidence type="ECO:0000313" key="11">
    <source>
        <dbReference type="Ensembl" id="ENSGWIP00000039980.1"/>
    </source>
</evidence>
<evidence type="ECO:0000256" key="2">
    <source>
        <dbReference type="ARBA" id="ARBA00016973"/>
    </source>
</evidence>
<dbReference type="Gene3D" id="3.90.1410.10">
    <property type="entry name" value="set domain protein methyltransferase, domain 1"/>
    <property type="match status" value="2"/>
</dbReference>
<dbReference type="InterPro" id="IPR015353">
    <property type="entry name" value="Rubisco_LSMT_subst-bd"/>
</dbReference>
<evidence type="ECO:0000259" key="10">
    <source>
        <dbReference type="PROSITE" id="PS50280"/>
    </source>
</evidence>
<sequence>PYQYTTFYPYAGPLFGQFGSRDRSVIDFLQWCDRVGLVLSTKVSQTVAGYGMLAKDHIPEGELLFTVPRSALLHQGTTKISALLEGEKSCLESESGWVPLLLSLLYEYTSPLSHWKPYLSLDLANIQQEYSDVVLPFITKHLHLWDPNTHTLELYIQLVAFVMAYSFQEPRDESDNEDDNDDEEEEEKPLNLPMMVPMADMLNHVSNHNANLEFTLKMVAIRPIAKGEEVFNTYGQMANWQLLHMYGFTEPYASNSNDTADVPIRHFYEVLTQGIQSDLEQQLLKKKWETVNEILQEKAAFVFGKHGCLTDTELHTALKILCMSKEEFSEFEDNEGWEEDDEDEETISQAFSNDGLPELNASWKRLLHEAARLTLKSYGDREEEVEVWMDRDRRLMEDKAGVAGLSSRQQNALQVCYGQKKILYKLMELTK</sequence>
<evidence type="ECO:0000256" key="8">
    <source>
        <dbReference type="ARBA" id="ARBA00073248"/>
    </source>
</evidence>
<dbReference type="SUPFAM" id="SSF82199">
    <property type="entry name" value="SET domain"/>
    <property type="match status" value="1"/>
</dbReference>
<evidence type="ECO:0000256" key="3">
    <source>
        <dbReference type="ARBA" id="ARBA00022603"/>
    </source>
</evidence>
<reference evidence="11" key="1">
    <citation type="submission" date="2020-06" db="EMBL/GenBank/DDBJ databases">
        <authorList>
            <consortium name="Wellcome Sanger Institute Data Sharing"/>
        </authorList>
    </citation>
    <scope>NUCLEOTIDE SEQUENCE [LARGE SCALE GENOMIC DNA]</scope>
</reference>
<evidence type="ECO:0000256" key="6">
    <source>
        <dbReference type="ARBA" id="ARBA00023242"/>
    </source>
</evidence>
<accession>A0A8C5H6Q0</accession>
<dbReference type="FunFam" id="3.90.1420.10:FF:000002">
    <property type="entry name" value="N-lysine methyltransferase SETD6"/>
    <property type="match status" value="1"/>
</dbReference>
<dbReference type="InterPro" id="IPR036464">
    <property type="entry name" value="Rubisco_LSMT_subst-bd_sf"/>
</dbReference>
<dbReference type="InterPro" id="IPR046341">
    <property type="entry name" value="SET_dom_sf"/>
</dbReference>
<dbReference type="InterPro" id="IPR044430">
    <property type="entry name" value="SETD6_SET"/>
</dbReference>
<keyword evidence="12" id="KW-1185">Reference proteome</keyword>
<dbReference type="InterPro" id="IPR050600">
    <property type="entry name" value="SETD3_SETD6_MTase"/>
</dbReference>
<comment type="subcellular location">
    <subcellularLocation>
        <location evidence="1">Nucleus</location>
    </subcellularLocation>
</comment>
<organism evidence="11 12">
    <name type="scientific">Gouania willdenowi</name>
    <name type="common">Blunt-snouted clingfish</name>
    <name type="synonym">Lepadogaster willdenowi</name>
    <dbReference type="NCBI Taxonomy" id="441366"/>
    <lineage>
        <taxon>Eukaryota</taxon>
        <taxon>Metazoa</taxon>
        <taxon>Chordata</taxon>
        <taxon>Craniata</taxon>
        <taxon>Vertebrata</taxon>
        <taxon>Euteleostomi</taxon>
        <taxon>Actinopterygii</taxon>
        <taxon>Neopterygii</taxon>
        <taxon>Teleostei</taxon>
        <taxon>Neoteleostei</taxon>
        <taxon>Acanthomorphata</taxon>
        <taxon>Ovalentaria</taxon>
        <taxon>Blenniimorphae</taxon>
        <taxon>Blenniiformes</taxon>
        <taxon>Gobiesocoidei</taxon>
        <taxon>Gobiesocidae</taxon>
        <taxon>Gobiesocinae</taxon>
        <taxon>Gouania</taxon>
    </lineage>
</organism>
<dbReference type="PIRSF" id="PIRSF011771">
    <property type="entry name" value="RMS1_SET"/>
    <property type="match status" value="1"/>
</dbReference>
<evidence type="ECO:0000256" key="1">
    <source>
        <dbReference type="ARBA" id="ARBA00004123"/>
    </source>
</evidence>
<evidence type="ECO:0000313" key="12">
    <source>
        <dbReference type="Proteomes" id="UP000694680"/>
    </source>
</evidence>
<evidence type="ECO:0000256" key="4">
    <source>
        <dbReference type="ARBA" id="ARBA00022679"/>
    </source>
</evidence>
<dbReference type="Proteomes" id="UP000694680">
    <property type="component" value="Chromosome 6"/>
</dbReference>
<dbReference type="GO" id="GO:0032259">
    <property type="term" value="P:methylation"/>
    <property type="evidence" value="ECO:0007669"/>
    <property type="project" value="UniProtKB-KW"/>
</dbReference>
<name>A0A8C5H6Q0_GOUWI</name>
<dbReference type="PANTHER" id="PTHR13271:SF34">
    <property type="entry name" value="N-LYSINE METHYLTRANSFERASE SETD6"/>
    <property type="match status" value="1"/>
</dbReference>